<reference evidence="3" key="1">
    <citation type="submission" date="2016-10" db="EMBL/GenBank/DDBJ databases">
        <authorList>
            <person name="Varghese N."/>
            <person name="Submissions S."/>
        </authorList>
    </citation>
    <scope>NUCLEOTIDE SEQUENCE [LARGE SCALE GENOMIC DNA]</scope>
    <source>
        <strain evidence="3">DSM 15363</strain>
    </source>
</reference>
<keyword evidence="3" id="KW-1185">Reference proteome</keyword>
<dbReference type="Proteomes" id="UP000199492">
    <property type="component" value="Unassembled WGS sequence"/>
</dbReference>
<evidence type="ECO:0000313" key="2">
    <source>
        <dbReference type="EMBL" id="SDH03683.1"/>
    </source>
</evidence>
<accession>A0A1G7Z4P0</accession>
<evidence type="ECO:0000313" key="3">
    <source>
        <dbReference type="Proteomes" id="UP000199492"/>
    </source>
</evidence>
<keyword evidence="1" id="KW-0812">Transmembrane</keyword>
<protein>
    <submittedName>
        <fullName evidence="2">Uncharacterized protein</fullName>
    </submittedName>
</protein>
<dbReference type="EMBL" id="FNCZ01000001">
    <property type="protein sequence ID" value="SDH03683.1"/>
    <property type="molecule type" value="Genomic_DNA"/>
</dbReference>
<evidence type="ECO:0000256" key="1">
    <source>
        <dbReference type="SAM" id="Phobius"/>
    </source>
</evidence>
<gene>
    <name evidence="2" type="ORF">SAMN04489796_1011228</name>
</gene>
<proteinExistence type="predicted"/>
<feature type="transmembrane region" description="Helical" evidence="1">
    <location>
        <begin position="64"/>
        <end position="84"/>
    </location>
</feature>
<organism evidence="2 3">
    <name type="scientific">Winogradskyella thalassocola</name>
    <dbReference type="NCBI Taxonomy" id="262004"/>
    <lineage>
        <taxon>Bacteria</taxon>
        <taxon>Pseudomonadati</taxon>
        <taxon>Bacteroidota</taxon>
        <taxon>Flavobacteriia</taxon>
        <taxon>Flavobacteriales</taxon>
        <taxon>Flavobacteriaceae</taxon>
        <taxon>Winogradskyella</taxon>
    </lineage>
</organism>
<keyword evidence="1" id="KW-1133">Transmembrane helix</keyword>
<dbReference type="STRING" id="262004.SAMN04489796_1011228"/>
<name>A0A1G7Z4P0_9FLAO</name>
<sequence>MPLGGSMISTLKSNKNIMLDKSRRFRKTLGGYDKKRKVEYNFPKVTPQQLKMIRHKLKKENQILWLKVIGVSLLILGGLLWLMVY</sequence>
<dbReference type="AlphaFoldDB" id="A0A1G7Z4P0"/>
<keyword evidence="1" id="KW-0472">Membrane</keyword>